<dbReference type="SUPFAM" id="SSF52540">
    <property type="entry name" value="P-loop containing nucleoside triphosphate hydrolases"/>
    <property type="match status" value="1"/>
</dbReference>
<proteinExistence type="predicted"/>
<name>A0A9D1IG09_9FIRM</name>
<dbReference type="Gene3D" id="3.40.50.300">
    <property type="entry name" value="P-loop containing nucleotide triphosphate hydrolases"/>
    <property type="match status" value="1"/>
</dbReference>
<dbReference type="PANTHER" id="PTHR42935:SF1">
    <property type="entry name" value="SLR0930 PROTEIN"/>
    <property type="match status" value="1"/>
</dbReference>
<dbReference type="InterPro" id="IPR003593">
    <property type="entry name" value="AAA+_ATPase"/>
</dbReference>
<reference evidence="2" key="1">
    <citation type="submission" date="2020-10" db="EMBL/GenBank/DDBJ databases">
        <authorList>
            <person name="Gilroy R."/>
        </authorList>
    </citation>
    <scope>NUCLEOTIDE SEQUENCE</scope>
    <source>
        <strain evidence="2">ChiGjej1B1-19959</strain>
    </source>
</reference>
<keyword evidence="2" id="KW-0067">ATP-binding</keyword>
<dbReference type="CDD" id="cd00009">
    <property type="entry name" value="AAA"/>
    <property type="match status" value="1"/>
</dbReference>
<evidence type="ECO:0000313" key="2">
    <source>
        <dbReference type="EMBL" id="HIU36051.1"/>
    </source>
</evidence>
<dbReference type="Pfam" id="PF05673">
    <property type="entry name" value="DUF815"/>
    <property type="match status" value="1"/>
</dbReference>
<dbReference type="InterPro" id="IPR027417">
    <property type="entry name" value="P-loop_NTPase"/>
</dbReference>
<dbReference type="InterPro" id="IPR008533">
    <property type="entry name" value="DUF815"/>
</dbReference>
<dbReference type="SMART" id="SM00382">
    <property type="entry name" value="AAA"/>
    <property type="match status" value="1"/>
</dbReference>
<dbReference type="EMBL" id="DVMW01000033">
    <property type="protein sequence ID" value="HIU36051.1"/>
    <property type="molecule type" value="Genomic_DNA"/>
</dbReference>
<evidence type="ECO:0000313" key="3">
    <source>
        <dbReference type="Proteomes" id="UP000824071"/>
    </source>
</evidence>
<keyword evidence="2" id="KW-0547">Nucleotide-binding</keyword>
<dbReference type="GO" id="GO:0005524">
    <property type="term" value="F:ATP binding"/>
    <property type="evidence" value="ECO:0007669"/>
    <property type="project" value="UniProtKB-KW"/>
</dbReference>
<dbReference type="PANTHER" id="PTHR42935">
    <property type="entry name" value="SLR0930 PROTEIN"/>
    <property type="match status" value="1"/>
</dbReference>
<organism evidence="2 3">
    <name type="scientific">Candidatus Fimenecus excrementigallinarum</name>
    <dbReference type="NCBI Taxonomy" id="2840816"/>
    <lineage>
        <taxon>Bacteria</taxon>
        <taxon>Bacillati</taxon>
        <taxon>Bacillota</taxon>
        <taxon>Clostridia</taxon>
        <taxon>Candidatus Fimenecus</taxon>
    </lineage>
</organism>
<sequence length="402" mass="44666">MQDLEAVKLQLRSLALLRGLLCDEVFSAFLSLAPADAPEASRAESVARFCSALFAVTDDLADYVRIKMLEDENVVVRRAAEGTLKESYREALRAELAALQAFAGVTPEDAAAYTNAPLPFPRWQNSAPDLGEIYRDQLMNIGKRGYGVWAKYRMFVLKDGQISPVKHPDEQRLSDFSGYRRERSLVIANTEALLAGKPCNNVLLYGDAGAGKSSTVKAIVNEYWTEGLRLIEVKKNELFFLPDILDRLARNPLKFIIFIDDLSFTRSDSDFGALKAILEGSVAGRSRNIAVYATSNRRHLVQESISDRSGDDLHRQDTIQELTSLSARFGLQVTFLKPDKKLFAQIVLALARQHGVTLAKDELLRKAEAFALRGGGRSPRLAKQFIEYIAYSEKNAGASENI</sequence>
<reference evidence="2" key="2">
    <citation type="journal article" date="2021" name="PeerJ">
        <title>Extensive microbial diversity within the chicken gut microbiome revealed by metagenomics and culture.</title>
        <authorList>
            <person name="Gilroy R."/>
            <person name="Ravi A."/>
            <person name="Getino M."/>
            <person name="Pursley I."/>
            <person name="Horton D.L."/>
            <person name="Alikhan N.F."/>
            <person name="Baker D."/>
            <person name="Gharbi K."/>
            <person name="Hall N."/>
            <person name="Watson M."/>
            <person name="Adriaenssens E.M."/>
            <person name="Foster-Nyarko E."/>
            <person name="Jarju S."/>
            <person name="Secka A."/>
            <person name="Antonio M."/>
            <person name="Oren A."/>
            <person name="Chaudhuri R.R."/>
            <person name="La Ragione R."/>
            <person name="Hildebrand F."/>
            <person name="Pallen M.J."/>
        </authorList>
    </citation>
    <scope>NUCLEOTIDE SEQUENCE</scope>
    <source>
        <strain evidence="2">ChiGjej1B1-19959</strain>
    </source>
</reference>
<dbReference type="Proteomes" id="UP000824071">
    <property type="component" value="Unassembled WGS sequence"/>
</dbReference>
<evidence type="ECO:0000259" key="1">
    <source>
        <dbReference type="SMART" id="SM00382"/>
    </source>
</evidence>
<comment type="caution">
    <text evidence="2">The sequence shown here is derived from an EMBL/GenBank/DDBJ whole genome shotgun (WGS) entry which is preliminary data.</text>
</comment>
<protein>
    <submittedName>
        <fullName evidence="2">ATP-binding protein</fullName>
    </submittedName>
</protein>
<accession>A0A9D1IG09</accession>
<dbReference type="AlphaFoldDB" id="A0A9D1IG09"/>
<gene>
    <name evidence="2" type="ORF">IAC53_05535</name>
</gene>
<feature type="domain" description="AAA+ ATPase" evidence="1">
    <location>
        <begin position="198"/>
        <end position="339"/>
    </location>
</feature>